<feature type="compositionally biased region" description="Polar residues" evidence="1">
    <location>
        <begin position="73"/>
        <end position="83"/>
    </location>
</feature>
<dbReference type="EMBL" id="CP025408">
    <property type="protein sequence ID" value="AUH35363.1"/>
    <property type="molecule type" value="Genomic_DNA"/>
</dbReference>
<dbReference type="PANTHER" id="PTHR35525">
    <property type="entry name" value="BLL6575 PROTEIN"/>
    <property type="match status" value="1"/>
</dbReference>
<proteinExistence type="predicted"/>
<reference evidence="3 4" key="1">
    <citation type="submission" date="2017-12" db="EMBL/GenBank/DDBJ databases">
        <authorList>
            <person name="Hurst M.R.H."/>
        </authorList>
    </citation>
    <scope>NUCLEOTIDE SEQUENCE [LARGE SCALE GENOMIC DNA]</scope>
    <source>
        <strain evidence="3 4">BM15</strain>
    </source>
</reference>
<dbReference type="Pfam" id="PF11706">
    <property type="entry name" value="zf-CGNR"/>
    <property type="match status" value="1"/>
</dbReference>
<keyword evidence="4" id="KW-1185">Reference proteome</keyword>
<dbReference type="InterPro" id="IPR021005">
    <property type="entry name" value="Znf_CGNR"/>
</dbReference>
<dbReference type="InterPro" id="IPR023286">
    <property type="entry name" value="ABATE_dom_sf"/>
</dbReference>
<evidence type="ECO:0000313" key="3">
    <source>
        <dbReference type="EMBL" id="AUH35363.1"/>
    </source>
</evidence>
<dbReference type="InterPro" id="IPR010852">
    <property type="entry name" value="ABATE"/>
</dbReference>
<dbReference type="Gene3D" id="1.10.3300.10">
    <property type="entry name" value="Jann2411-like domain"/>
    <property type="match status" value="1"/>
</dbReference>
<evidence type="ECO:0000259" key="2">
    <source>
        <dbReference type="Pfam" id="PF11706"/>
    </source>
</evidence>
<accession>A0A2K9EK07</accession>
<gene>
    <name evidence="3" type="ORF">CUV01_10410</name>
</gene>
<dbReference type="OrthoDB" id="9808437at2"/>
<dbReference type="Proteomes" id="UP000233742">
    <property type="component" value="Chromosome"/>
</dbReference>
<dbReference type="KEGG" id="paro:CUV01_10410"/>
<evidence type="ECO:0000256" key="1">
    <source>
        <dbReference type="SAM" id="MobiDB-lite"/>
    </source>
</evidence>
<name>A0A2K9EK07_9RHOB</name>
<feature type="region of interest" description="Disordered" evidence="1">
    <location>
        <begin position="64"/>
        <end position="83"/>
    </location>
</feature>
<dbReference type="AlphaFoldDB" id="A0A2K9EK07"/>
<dbReference type="PANTHER" id="PTHR35525:SF3">
    <property type="entry name" value="BLL6575 PROTEIN"/>
    <property type="match status" value="1"/>
</dbReference>
<feature type="domain" description="Zinc finger CGNR" evidence="2">
    <location>
        <begin position="31"/>
        <end position="73"/>
    </location>
</feature>
<dbReference type="SUPFAM" id="SSF160904">
    <property type="entry name" value="Jann2411-like"/>
    <property type="match status" value="1"/>
</dbReference>
<evidence type="ECO:0000313" key="4">
    <source>
        <dbReference type="Proteomes" id="UP000233742"/>
    </source>
</evidence>
<sequence length="83" mass="9245">MKVLADRPLDALMVDVATDAISLLGTTRKDRLRRCPGCNMLFFDGSPPGRRKWCSSTAGCGNRQKIRKHRQRQTNVINSKAGT</sequence>
<organism evidence="3 4">
    <name type="scientific">Paracoccus tegillarcae</name>
    <dbReference type="NCBI Taxonomy" id="1529068"/>
    <lineage>
        <taxon>Bacteria</taxon>
        <taxon>Pseudomonadati</taxon>
        <taxon>Pseudomonadota</taxon>
        <taxon>Alphaproteobacteria</taxon>
        <taxon>Rhodobacterales</taxon>
        <taxon>Paracoccaceae</taxon>
        <taxon>Paracoccus</taxon>
    </lineage>
</organism>
<protein>
    <recommendedName>
        <fullName evidence="2">Zinc finger CGNR domain-containing protein</fullName>
    </recommendedName>
</protein>